<accession>A0AAW2V492</accession>
<feature type="region of interest" description="Disordered" evidence="1">
    <location>
        <begin position="70"/>
        <end position="98"/>
    </location>
</feature>
<gene>
    <name evidence="2" type="ORF">Sradi_0979700</name>
</gene>
<dbReference type="EMBL" id="JACGWJ010000004">
    <property type="protein sequence ID" value="KAL0424449.1"/>
    <property type="molecule type" value="Genomic_DNA"/>
</dbReference>
<organism evidence="2">
    <name type="scientific">Sesamum radiatum</name>
    <name type="common">Black benniseed</name>
    <dbReference type="NCBI Taxonomy" id="300843"/>
    <lineage>
        <taxon>Eukaryota</taxon>
        <taxon>Viridiplantae</taxon>
        <taxon>Streptophyta</taxon>
        <taxon>Embryophyta</taxon>
        <taxon>Tracheophyta</taxon>
        <taxon>Spermatophyta</taxon>
        <taxon>Magnoliopsida</taxon>
        <taxon>eudicotyledons</taxon>
        <taxon>Gunneridae</taxon>
        <taxon>Pentapetalae</taxon>
        <taxon>asterids</taxon>
        <taxon>lamiids</taxon>
        <taxon>Lamiales</taxon>
        <taxon>Pedaliaceae</taxon>
        <taxon>Sesamum</taxon>
    </lineage>
</organism>
<name>A0AAW2V492_SESRA</name>
<comment type="caution">
    <text evidence="2">The sequence shown here is derived from an EMBL/GenBank/DDBJ whole genome shotgun (WGS) entry which is preliminary data.</text>
</comment>
<protein>
    <submittedName>
        <fullName evidence="2">Uncharacterized protein</fullName>
    </submittedName>
</protein>
<proteinExistence type="predicted"/>
<evidence type="ECO:0000256" key="1">
    <source>
        <dbReference type="SAM" id="MobiDB-lite"/>
    </source>
</evidence>
<evidence type="ECO:0000313" key="2">
    <source>
        <dbReference type="EMBL" id="KAL0424449.1"/>
    </source>
</evidence>
<reference evidence="2" key="1">
    <citation type="submission" date="2020-06" db="EMBL/GenBank/DDBJ databases">
        <authorList>
            <person name="Li T."/>
            <person name="Hu X."/>
            <person name="Zhang T."/>
            <person name="Song X."/>
            <person name="Zhang H."/>
            <person name="Dai N."/>
            <person name="Sheng W."/>
            <person name="Hou X."/>
            <person name="Wei L."/>
        </authorList>
    </citation>
    <scope>NUCLEOTIDE SEQUENCE</scope>
    <source>
        <strain evidence="2">G02</strain>
        <tissue evidence="2">Leaf</tissue>
    </source>
</reference>
<sequence length="141" mass="15844">MRVQGKRGGRAPSPLGSVSFRGGDPRRGRRSNVSPSWRIAVTKRKLQEERGGRAHPLLIGVLFRGGEPQMKMESQVPPQVRSPRKIGGNPNSDVGRRTTKSIVLLHPRKWLKLYNSGLHPELDQVQTGKRRMAKAYNTQVY</sequence>
<feature type="region of interest" description="Disordered" evidence="1">
    <location>
        <begin position="1"/>
        <end position="36"/>
    </location>
</feature>
<reference evidence="2" key="2">
    <citation type="journal article" date="2024" name="Plant">
        <title>Genomic evolution and insights into agronomic trait innovations of Sesamum species.</title>
        <authorList>
            <person name="Miao H."/>
            <person name="Wang L."/>
            <person name="Qu L."/>
            <person name="Liu H."/>
            <person name="Sun Y."/>
            <person name="Le M."/>
            <person name="Wang Q."/>
            <person name="Wei S."/>
            <person name="Zheng Y."/>
            <person name="Lin W."/>
            <person name="Duan Y."/>
            <person name="Cao H."/>
            <person name="Xiong S."/>
            <person name="Wang X."/>
            <person name="Wei L."/>
            <person name="Li C."/>
            <person name="Ma Q."/>
            <person name="Ju M."/>
            <person name="Zhao R."/>
            <person name="Li G."/>
            <person name="Mu C."/>
            <person name="Tian Q."/>
            <person name="Mei H."/>
            <person name="Zhang T."/>
            <person name="Gao T."/>
            <person name="Zhang H."/>
        </authorList>
    </citation>
    <scope>NUCLEOTIDE SEQUENCE</scope>
    <source>
        <strain evidence="2">G02</strain>
    </source>
</reference>
<dbReference type="AlphaFoldDB" id="A0AAW2V492"/>